<evidence type="ECO:0000256" key="4">
    <source>
        <dbReference type="PROSITE-ProRule" id="PRU00236"/>
    </source>
</evidence>
<sequence length="263" mass="27258">MTSPRRSAFVPGPEHHRIVVLTGAGLSARTGLGTFRGPGGVWDLEPELEAAMHAGRLPGSIPQLWSVWGRMAGIAAAHGPTPGHRALARMGAHVITQNIDGLHQAAGSEDVAELHGSALRATCLDACCDWRAPTTPGPGERAEDHGVPAACPVCGAPTRPDVVLFDEQLPATDLDLALELARSADLFAAVGTSGVVFPAAQLAPLAREAGALTVLVDLDPPSQAGPRTGFDLVIEGDAHEVLPAWERAVNGVAQRSFLDPFGS</sequence>
<keyword evidence="2" id="KW-0808">Transferase</keyword>
<comment type="caution">
    <text evidence="6">The sequence shown here is derived from an EMBL/GenBank/DDBJ whole genome shotgun (WGS) entry which is preliminary data.</text>
</comment>
<evidence type="ECO:0000256" key="3">
    <source>
        <dbReference type="ARBA" id="ARBA00023027"/>
    </source>
</evidence>
<dbReference type="EC" id="2.3.1.286" evidence="1"/>
<dbReference type="InterPro" id="IPR050134">
    <property type="entry name" value="NAD-dep_sirtuin_deacylases"/>
</dbReference>
<dbReference type="InterPro" id="IPR026591">
    <property type="entry name" value="Sirtuin_cat_small_dom_sf"/>
</dbReference>
<accession>A0ABW4PS34</accession>
<evidence type="ECO:0000313" key="6">
    <source>
        <dbReference type="EMBL" id="MFD1833579.1"/>
    </source>
</evidence>
<dbReference type="PANTHER" id="PTHR11085">
    <property type="entry name" value="NAD-DEPENDENT PROTEIN DEACYLASE SIRTUIN-5, MITOCHONDRIAL-RELATED"/>
    <property type="match status" value="1"/>
</dbReference>
<dbReference type="Gene3D" id="3.30.1600.10">
    <property type="entry name" value="SIR2/SIRT2 'Small Domain"/>
    <property type="match status" value="1"/>
</dbReference>
<organism evidence="6 7">
    <name type="scientific">Brachybacterium rhamnosum</name>
    <dbReference type="NCBI Taxonomy" id="173361"/>
    <lineage>
        <taxon>Bacteria</taxon>
        <taxon>Bacillati</taxon>
        <taxon>Actinomycetota</taxon>
        <taxon>Actinomycetes</taxon>
        <taxon>Micrococcales</taxon>
        <taxon>Dermabacteraceae</taxon>
        <taxon>Brachybacterium</taxon>
    </lineage>
</organism>
<reference evidence="7" key="1">
    <citation type="journal article" date="2019" name="Int. J. Syst. Evol. Microbiol.">
        <title>The Global Catalogue of Microorganisms (GCM) 10K type strain sequencing project: providing services to taxonomists for standard genome sequencing and annotation.</title>
        <authorList>
            <consortium name="The Broad Institute Genomics Platform"/>
            <consortium name="The Broad Institute Genome Sequencing Center for Infectious Disease"/>
            <person name="Wu L."/>
            <person name="Ma J."/>
        </authorList>
    </citation>
    <scope>NUCLEOTIDE SEQUENCE [LARGE SCALE GENOMIC DNA]</scope>
    <source>
        <strain evidence="7">JCM 11650</strain>
    </source>
</reference>
<dbReference type="Pfam" id="PF02146">
    <property type="entry name" value="SIR2"/>
    <property type="match status" value="1"/>
</dbReference>
<proteinExistence type="predicted"/>
<feature type="binding site" evidence="4">
    <location>
        <position position="128"/>
    </location>
    <ligand>
        <name>Zn(2+)</name>
        <dbReference type="ChEBI" id="CHEBI:29105"/>
    </ligand>
</feature>
<keyword evidence="3" id="KW-0520">NAD</keyword>
<dbReference type="Gene3D" id="3.40.50.1220">
    <property type="entry name" value="TPP-binding domain"/>
    <property type="match status" value="1"/>
</dbReference>
<evidence type="ECO:0000256" key="1">
    <source>
        <dbReference type="ARBA" id="ARBA00012928"/>
    </source>
</evidence>
<dbReference type="SUPFAM" id="SSF52467">
    <property type="entry name" value="DHS-like NAD/FAD-binding domain"/>
    <property type="match status" value="1"/>
</dbReference>
<dbReference type="InterPro" id="IPR029035">
    <property type="entry name" value="DHS-like_NAD/FAD-binding_dom"/>
</dbReference>
<dbReference type="InterPro" id="IPR003000">
    <property type="entry name" value="Sirtuin"/>
</dbReference>
<dbReference type="EMBL" id="JBHUFL010000001">
    <property type="protein sequence ID" value="MFD1833579.1"/>
    <property type="molecule type" value="Genomic_DNA"/>
</dbReference>
<evidence type="ECO:0000259" key="5">
    <source>
        <dbReference type="PROSITE" id="PS50305"/>
    </source>
</evidence>
<dbReference type="PANTHER" id="PTHR11085:SF10">
    <property type="entry name" value="NAD-DEPENDENT PROTEIN DEACYLASE SIRTUIN-5, MITOCHONDRIAL-RELATED"/>
    <property type="match status" value="1"/>
</dbReference>
<keyword evidence="4" id="KW-0479">Metal-binding</keyword>
<gene>
    <name evidence="6" type="ORF">ACFSDA_00705</name>
</gene>
<dbReference type="InterPro" id="IPR026590">
    <property type="entry name" value="Ssirtuin_cat_dom"/>
</dbReference>
<protein>
    <recommendedName>
        <fullName evidence="1">protein acetyllysine N-acetyltransferase</fullName>
        <ecNumber evidence="1">2.3.1.286</ecNumber>
    </recommendedName>
</protein>
<keyword evidence="7" id="KW-1185">Reference proteome</keyword>
<dbReference type="RefSeq" id="WP_343903318.1">
    <property type="nucleotide sequence ID" value="NZ_BAAAIS010000001.1"/>
</dbReference>
<name>A0ABW4PS34_9MICO</name>
<dbReference type="PROSITE" id="PS50305">
    <property type="entry name" value="SIRTUIN"/>
    <property type="match status" value="1"/>
</dbReference>
<feature type="binding site" evidence="4">
    <location>
        <position position="151"/>
    </location>
    <ligand>
        <name>Zn(2+)</name>
        <dbReference type="ChEBI" id="CHEBI:29105"/>
    </ligand>
</feature>
<feature type="active site" description="Proton acceptor" evidence="4">
    <location>
        <position position="115"/>
    </location>
</feature>
<dbReference type="Proteomes" id="UP001597280">
    <property type="component" value="Unassembled WGS sequence"/>
</dbReference>
<keyword evidence="4" id="KW-0862">Zinc</keyword>
<evidence type="ECO:0000313" key="7">
    <source>
        <dbReference type="Proteomes" id="UP001597280"/>
    </source>
</evidence>
<dbReference type="CDD" id="cd01407">
    <property type="entry name" value="SIR2-fam"/>
    <property type="match status" value="1"/>
</dbReference>
<feature type="binding site" evidence="4">
    <location>
        <position position="123"/>
    </location>
    <ligand>
        <name>Zn(2+)</name>
        <dbReference type="ChEBI" id="CHEBI:29105"/>
    </ligand>
</feature>
<feature type="domain" description="Deacetylase sirtuin-type" evidence="5">
    <location>
        <begin position="1"/>
        <end position="263"/>
    </location>
</feature>
<feature type="binding site" evidence="4">
    <location>
        <position position="154"/>
    </location>
    <ligand>
        <name>Zn(2+)</name>
        <dbReference type="ChEBI" id="CHEBI:29105"/>
    </ligand>
</feature>
<evidence type="ECO:0000256" key="2">
    <source>
        <dbReference type="ARBA" id="ARBA00022679"/>
    </source>
</evidence>